<feature type="transmembrane region" description="Helical" evidence="1">
    <location>
        <begin position="590"/>
        <end position="611"/>
    </location>
</feature>
<evidence type="ECO:0000313" key="4">
    <source>
        <dbReference type="Proteomes" id="UP000037069"/>
    </source>
</evidence>
<dbReference type="GO" id="GO:0016747">
    <property type="term" value="F:acyltransferase activity, transferring groups other than amino-acyl groups"/>
    <property type="evidence" value="ECO:0007669"/>
    <property type="project" value="InterPro"/>
</dbReference>
<keyword evidence="1" id="KW-1133">Transmembrane helix</keyword>
<dbReference type="OrthoDB" id="10265389at2759"/>
<dbReference type="PANTHER" id="PTHR11161">
    <property type="entry name" value="O-ACYLTRANSFERASE"/>
    <property type="match status" value="1"/>
</dbReference>
<feature type="transmembrane region" description="Helical" evidence="1">
    <location>
        <begin position="462"/>
        <end position="483"/>
    </location>
</feature>
<feature type="transmembrane region" description="Helical" evidence="1">
    <location>
        <begin position="618"/>
        <end position="638"/>
    </location>
</feature>
<sequence length="697" mass="81537">AFIINLQYFAKRFSNVWIMASITRNSVSQILKILLIYFTLCQGQANLNENDQMPALYKFDDYDDCVDRATTEPSYPAKYCLIYVQLQPNNDSSVWQQIDLLSSHKYNYRHDHIFRGVCLEKCKDFLENNVNDNDSQNGLLTNENTEIFESFHYTPLDHIMRHQYHNNIHECVNQEYMEKYNLSTKIFVNYCVHPEIHRTKDIYYYLTILLIIVIILLNIFSTIYDAKIKSQQLKPDEKLKYYEVKHSDKVNRYLTAFSLYRNYKRLVVPNQSDIGIDLAFLDGFRTVLCFLIVLEHSLLVQFAHLENPEFTELLWGRLQTKLLLHALVWLELFFVLSGLLLYVKFEKGQYITPKSSFSDCVQVFVRLLVSRYLRYLPSLIFIIMFTGNINYYYEDGTFARFVLDPNCIACRETWWQNLLMINNYDMKSSCLMHTWYIAADFQLYGLFLLILIIMAKYPKSKVLILSGVAFIAAAINFGVNYILKLDSIFLLHPESYRYFYFKDIETAKHIYFSSYTNINSFLVGIVCGLIYMKYLRKNPENKSYLSRILKISPYIGWPCILAILYLGTTIMGHTETTIWTAAYGLLQRHVGLTIVAIIVILRGFCNGGGIFKTKPFRILARLSYQVYLWQIVVVMNKLAYAKEPLYVNDLIIYMSSILLFVSSNIIAFVVALSVEYPFAEIIGIIDIEKKIKPIKTS</sequence>
<dbReference type="InterPro" id="IPR052728">
    <property type="entry name" value="O2_lipid_transport_reg"/>
</dbReference>
<keyword evidence="1" id="KW-0472">Membrane</keyword>
<gene>
    <name evidence="3" type="ORF">FF38_05857</name>
</gene>
<feature type="transmembrane region" description="Helical" evidence="1">
    <location>
        <begin position="435"/>
        <end position="455"/>
    </location>
</feature>
<feature type="transmembrane region" description="Helical" evidence="1">
    <location>
        <begin position="551"/>
        <end position="570"/>
    </location>
</feature>
<feature type="non-terminal residue" evidence="3">
    <location>
        <position position="1"/>
    </location>
</feature>
<evidence type="ECO:0000256" key="1">
    <source>
        <dbReference type="SAM" id="Phobius"/>
    </source>
</evidence>
<comment type="caution">
    <text evidence="3">The sequence shown here is derived from an EMBL/GenBank/DDBJ whole genome shotgun (WGS) entry which is preliminary data.</text>
</comment>
<dbReference type="Proteomes" id="UP000037069">
    <property type="component" value="Unassembled WGS sequence"/>
</dbReference>
<feature type="transmembrane region" description="Helical" evidence="1">
    <location>
        <begin position="510"/>
        <end position="531"/>
    </location>
</feature>
<feature type="transmembrane region" description="Helical" evidence="1">
    <location>
        <begin position="650"/>
        <end position="674"/>
    </location>
</feature>
<feature type="transmembrane region" description="Helical" evidence="1">
    <location>
        <begin position="202"/>
        <end position="224"/>
    </location>
</feature>
<evidence type="ECO:0000259" key="2">
    <source>
        <dbReference type="Pfam" id="PF01757"/>
    </source>
</evidence>
<evidence type="ECO:0000313" key="3">
    <source>
        <dbReference type="EMBL" id="KNC33753.1"/>
    </source>
</evidence>
<accession>A0A0L0CN36</accession>
<dbReference type="Pfam" id="PF01757">
    <property type="entry name" value="Acyl_transf_3"/>
    <property type="match status" value="1"/>
</dbReference>
<feature type="domain" description="Acyltransferase 3" evidence="2">
    <location>
        <begin position="279"/>
        <end position="672"/>
    </location>
</feature>
<organism evidence="3 4">
    <name type="scientific">Lucilia cuprina</name>
    <name type="common">Green bottle fly</name>
    <name type="synonym">Australian sheep blowfly</name>
    <dbReference type="NCBI Taxonomy" id="7375"/>
    <lineage>
        <taxon>Eukaryota</taxon>
        <taxon>Metazoa</taxon>
        <taxon>Ecdysozoa</taxon>
        <taxon>Arthropoda</taxon>
        <taxon>Hexapoda</taxon>
        <taxon>Insecta</taxon>
        <taxon>Pterygota</taxon>
        <taxon>Neoptera</taxon>
        <taxon>Endopterygota</taxon>
        <taxon>Diptera</taxon>
        <taxon>Brachycera</taxon>
        <taxon>Muscomorpha</taxon>
        <taxon>Oestroidea</taxon>
        <taxon>Calliphoridae</taxon>
        <taxon>Luciliinae</taxon>
        <taxon>Lucilia</taxon>
    </lineage>
</organism>
<dbReference type="OMA" id="FLTVDMQ"/>
<reference evidence="3 4" key="1">
    <citation type="journal article" date="2015" name="Nat. Commun.">
        <title>Lucilia cuprina genome unlocks parasitic fly biology to underpin future interventions.</title>
        <authorList>
            <person name="Anstead C.A."/>
            <person name="Korhonen P.K."/>
            <person name="Young N.D."/>
            <person name="Hall R.S."/>
            <person name="Jex A.R."/>
            <person name="Murali S.C."/>
            <person name="Hughes D.S."/>
            <person name="Lee S.F."/>
            <person name="Perry T."/>
            <person name="Stroehlein A.J."/>
            <person name="Ansell B.R."/>
            <person name="Breugelmans B."/>
            <person name="Hofmann A."/>
            <person name="Qu J."/>
            <person name="Dugan S."/>
            <person name="Lee S.L."/>
            <person name="Chao H."/>
            <person name="Dinh H."/>
            <person name="Han Y."/>
            <person name="Doddapaneni H.V."/>
            <person name="Worley K.C."/>
            <person name="Muzny D.M."/>
            <person name="Ioannidis P."/>
            <person name="Waterhouse R.M."/>
            <person name="Zdobnov E.M."/>
            <person name="James P.J."/>
            <person name="Bagnall N.H."/>
            <person name="Kotze A.C."/>
            <person name="Gibbs R.A."/>
            <person name="Richards S."/>
            <person name="Batterham P."/>
            <person name="Gasser R.B."/>
        </authorList>
    </citation>
    <scope>NUCLEOTIDE SEQUENCE [LARGE SCALE GENOMIC DNA]</scope>
    <source>
        <strain evidence="3 4">LS</strain>
        <tissue evidence="3">Full body</tissue>
    </source>
</reference>
<feature type="transmembrane region" description="Helical" evidence="1">
    <location>
        <begin position="323"/>
        <end position="343"/>
    </location>
</feature>
<proteinExistence type="predicted"/>
<dbReference type="InterPro" id="IPR002656">
    <property type="entry name" value="Acyl_transf_3_dom"/>
</dbReference>
<dbReference type="PANTHER" id="PTHR11161:SF22">
    <property type="entry name" value="ACYLTRANSFERASE 3 DOMAIN-CONTAINING PROTEIN-RELATED"/>
    <property type="match status" value="1"/>
</dbReference>
<keyword evidence="4" id="KW-1185">Reference proteome</keyword>
<dbReference type="EMBL" id="JRES01000156">
    <property type="protein sequence ID" value="KNC33753.1"/>
    <property type="molecule type" value="Genomic_DNA"/>
</dbReference>
<dbReference type="AlphaFoldDB" id="A0A0L0CN36"/>
<name>A0A0L0CN36_LUCCU</name>
<feature type="transmembrane region" description="Helical" evidence="1">
    <location>
        <begin position="372"/>
        <end position="393"/>
    </location>
</feature>
<keyword evidence="1" id="KW-0812">Transmembrane</keyword>
<protein>
    <recommendedName>
        <fullName evidence="2">Acyltransferase 3 domain-containing protein</fullName>
    </recommendedName>
</protein>